<dbReference type="Pfam" id="PF02361">
    <property type="entry name" value="CbiQ"/>
    <property type="match status" value="1"/>
</dbReference>
<evidence type="ECO:0000256" key="6">
    <source>
        <dbReference type="SAM" id="Phobius"/>
    </source>
</evidence>
<dbReference type="AlphaFoldDB" id="A0A921IXJ7"/>
<dbReference type="PANTHER" id="PTHR34857">
    <property type="entry name" value="SLL0384 PROTEIN"/>
    <property type="match status" value="1"/>
</dbReference>
<name>A0A921IXJ7_9ACTN</name>
<dbReference type="PANTHER" id="PTHR34857:SF2">
    <property type="entry name" value="SLL0384 PROTEIN"/>
    <property type="match status" value="1"/>
</dbReference>
<dbReference type="RefSeq" id="WP_273191220.1">
    <property type="nucleotide sequence ID" value="NZ_DYUZ01000035.1"/>
</dbReference>
<feature type="transmembrane region" description="Helical" evidence="6">
    <location>
        <begin position="26"/>
        <end position="59"/>
    </location>
</feature>
<accession>A0A921IXJ7</accession>
<keyword evidence="4 6" id="KW-1133">Transmembrane helix</keyword>
<dbReference type="CDD" id="cd16914">
    <property type="entry name" value="EcfT"/>
    <property type="match status" value="1"/>
</dbReference>
<comment type="subcellular location">
    <subcellularLocation>
        <location evidence="1">Membrane</location>
        <topology evidence="1">Multi-pass membrane protein</topology>
    </subcellularLocation>
</comment>
<sequence>MGVRVSAGSYYSVASPIHALDPRVKLLIAIFFMVSCLFVDDIATLAVAGAFCIGAILAARVPLGRLLAQIRPVIAFLLLTSLLNLFFVHTGEVVVALGPLALHSGGIAAAAFYTMRFLLLLLMGSLLMLTTQAMALTDAAERLLSPLTRLGLPVGELCLVLSIALRFVPTLAREAQHIAVAQTARGAALEGKGALAYARACVPLVVPLFASALRHAEHLARAMDARCYTGGAGRTHYHALRLDIRHDGAAAALFATYLIMLAALKLIG</sequence>
<evidence type="ECO:0000256" key="5">
    <source>
        <dbReference type="ARBA" id="ARBA00023136"/>
    </source>
</evidence>
<organism evidence="7 8">
    <name type="scientific">Enorma phocaeensis</name>
    <dbReference type="NCBI Taxonomy" id="1871019"/>
    <lineage>
        <taxon>Bacteria</taxon>
        <taxon>Bacillati</taxon>
        <taxon>Actinomycetota</taxon>
        <taxon>Coriobacteriia</taxon>
        <taxon>Coriobacteriales</taxon>
        <taxon>Coriobacteriaceae</taxon>
        <taxon>Enorma</taxon>
    </lineage>
</organism>
<evidence type="ECO:0000256" key="3">
    <source>
        <dbReference type="ARBA" id="ARBA00022692"/>
    </source>
</evidence>
<keyword evidence="3 6" id="KW-0812">Transmembrane</keyword>
<feature type="transmembrane region" description="Helical" evidence="6">
    <location>
        <begin position="66"/>
        <end position="87"/>
    </location>
</feature>
<comment type="caution">
    <text evidence="7">The sequence shown here is derived from an EMBL/GenBank/DDBJ whole genome shotgun (WGS) entry which is preliminary data.</text>
</comment>
<dbReference type="EMBL" id="DYUZ01000035">
    <property type="protein sequence ID" value="HJG38099.1"/>
    <property type="molecule type" value="Genomic_DNA"/>
</dbReference>
<gene>
    <name evidence="7" type="ORF">K8V70_09650</name>
</gene>
<protein>
    <submittedName>
        <fullName evidence="7">Energy-coupling factor transporter transmembrane protein EcfT</fullName>
    </submittedName>
</protein>
<evidence type="ECO:0000313" key="7">
    <source>
        <dbReference type="EMBL" id="HJG38099.1"/>
    </source>
</evidence>
<dbReference type="GO" id="GO:0005886">
    <property type="term" value="C:plasma membrane"/>
    <property type="evidence" value="ECO:0007669"/>
    <property type="project" value="UniProtKB-ARBA"/>
</dbReference>
<reference evidence="7" key="2">
    <citation type="submission" date="2021-09" db="EMBL/GenBank/DDBJ databases">
        <authorList>
            <person name="Gilroy R."/>
        </authorList>
    </citation>
    <scope>NUCLEOTIDE SEQUENCE</scope>
    <source>
        <strain evidence="7">ChiHjej13B12-9602</strain>
    </source>
</reference>
<feature type="transmembrane region" description="Helical" evidence="6">
    <location>
        <begin position="248"/>
        <end position="267"/>
    </location>
</feature>
<evidence type="ECO:0000256" key="1">
    <source>
        <dbReference type="ARBA" id="ARBA00004141"/>
    </source>
</evidence>
<proteinExistence type="predicted"/>
<reference evidence="7" key="1">
    <citation type="journal article" date="2021" name="PeerJ">
        <title>Extensive microbial diversity within the chicken gut microbiome revealed by metagenomics and culture.</title>
        <authorList>
            <person name="Gilroy R."/>
            <person name="Ravi A."/>
            <person name="Getino M."/>
            <person name="Pursley I."/>
            <person name="Horton D.L."/>
            <person name="Alikhan N.F."/>
            <person name="Baker D."/>
            <person name="Gharbi K."/>
            <person name="Hall N."/>
            <person name="Watson M."/>
            <person name="Adriaenssens E.M."/>
            <person name="Foster-Nyarko E."/>
            <person name="Jarju S."/>
            <person name="Secka A."/>
            <person name="Antonio M."/>
            <person name="Oren A."/>
            <person name="Chaudhuri R.R."/>
            <person name="La Ragione R."/>
            <person name="Hildebrand F."/>
            <person name="Pallen M.J."/>
        </authorList>
    </citation>
    <scope>NUCLEOTIDE SEQUENCE</scope>
    <source>
        <strain evidence="7">ChiHjej13B12-9602</strain>
    </source>
</reference>
<evidence type="ECO:0000313" key="8">
    <source>
        <dbReference type="Proteomes" id="UP000753256"/>
    </source>
</evidence>
<dbReference type="InterPro" id="IPR003339">
    <property type="entry name" value="ABC/ECF_trnsptr_transmembrane"/>
</dbReference>
<keyword evidence="5 6" id="KW-0472">Membrane</keyword>
<dbReference type="InterPro" id="IPR051611">
    <property type="entry name" value="ECF_transporter_component"/>
</dbReference>
<dbReference type="Proteomes" id="UP000753256">
    <property type="component" value="Unassembled WGS sequence"/>
</dbReference>
<keyword evidence="2" id="KW-1003">Cell membrane</keyword>
<evidence type="ECO:0000256" key="4">
    <source>
        <dbReference type="ARBA" id="ARBA00022989"/>
    </source>
</evidence>
<evidence type="ECO:0000256" key="2">
    <source>
        <dbReference type="ARBA" id="ARBA00022475"/>
    </source>
</evidence>